<dbReference type="Gene3D" id="3.30.40.10">
    <property type="entry name" value="Zinc/RING finger domain, C3HC4 (zinc finger)"/>
    <property type="match status" value="1"/>
</dbReference>
<dbReference type="CDD" id="cd10455">
    <property type="entry name" value="GIY-YIG_SLX1"/>
    <property type="match status" value="1"/>
</dbReference>
<keyword evidence="13" id="KW-1185">Reference proteome</keyword>
<evidence type="ECO:0000256" key="5">
    <source>
        <dbReference type="ARBA" id="ARBA00022801"/>
    </source>
</evidence>
<sequence>MESGSMNAPKLGLAAPAMPGRPLRTVTARSSLFSHSFPAFYACYLLKSIKTPESTACVASTALDTVLTSSSVYIGSTPSPPRRIRQHNGEIAQGARKTSSKRPWVMQMIVHGFPSRVAALQFEWAWQHPHTSRHLRDAHGKQQFSRVPHVLGKNIEVVQAMIRSHPFNLWPLHVKLFTEEARDTWHTLLDRNCNPARSTKGKSKDPPTPASRDTYFPPGFIWTVELEGVDGKSGHLLGSGRTGPLEVKDEHFTSVILAKNTALMASANETCCAVCGDAVGQADDALTTLLCPHDDCLSISHVRCLSTQFLASSNSASANSDVAFISAPTASSKAPSPSVYIHQSTLIPRGGNCPSCTKYTLWGDLVRGSYRRVLGAAVELPDNDPDKDPAIVDGVDLENDLFASDSNESEGSARGTGGKGKSKAKAKGKKQGTARLVTGEEILAAKKKPRKRKPSKARSDGSSSGETFDLDVSSSSSEDSIYAIIGKKTPKARALSKTKATKTKKDDTARAPSRRLRSRSPPPNASPDSDDMFLPDTPSPPQTPLKNKRPAPKTPSTSKHDVPTSPGTIKRPRGRPRKVSPPLDHSEPSDMFLSSPSALDTPRPQNNAAVGSPSVMDMQPFPSPTQGTQPLPPNSPETRKTPAPKSKAKATARGKGGGGKRTLFTSAVVVSDGSDDEDLGGEYDYAAMFSRTGPRVGQGSGEVVEITSASESEGGVDEDEDVARLTSSLEALGVAERPAGKGLGRTPSDGIIILDSSDEEDMVLAAGRRRQYS</sequence>
<evidence type="ECO:0000256" key="3">
    <source>
        <dbReference type="ARBA" id="ARBA00022759"/>
    </source>
</evidence>
<dbReference type="Pfam" id="PF01541">
    <property type="entry name" value="GIY-YIG"/>
    <property type="match status" value="1"/>
</dbReference>
<evidence type="ECO:0000256" key="10">
    <source>
        <dbReference type="SAM" id="MobiDB-lite"/>
    </source>
</evidence>
<comment type="function">
    <text evidence="9">Catalytic subunit of the SLX1-SLX4 structure-specific endonuclease that resolves DNA secondary structures generated during DNA repair and recombination. Has endonuclease activity towards branched DNA substrates, introducing single-strand cuts in duplex DNA close to junctions with ss-DNA.</text>
</comment>
<gene>
    <name evidence="12" type="ORF">D9611_000094</name>
</gene>
<comment type="subcellular location">
    <subcellularLocation>
        <location evidence="1 9">Nucleus</location>
    </subcellularLocation>
</comment>
<evidence type="ECO:0000313" key="13">
    <source>
        <dbReference type="Proteomes" id="UP000541558"/>
    </source>
</evidence>
<comment type="caution">
    <text evidence="12">The sequence shown here is derived from an EMBL/GenBank/DDBJ whole genome shotgun (WGS) entry which is preliminary data.</text>
</comment>
<dbReference type="Proteomes" id="UP000541558">
    <property type="component" value="Unassembled WGS sequence"/>
</dbReference>
<dbReference type="Gene3D" id="3.40.1440.10">
    <property type="entry name" value="GIY-YIG endonuclease"/>
    <property type="match status" value="1"/>
</dbReference>
<dbReference type="InterPro" id="IPR035901">
    <property type="entry name" value="GIY-YIG_endonuc_sf"/>
</dbReference>
<dbReference type="GO" id="GO:0000724">
    <property type="term" value="P:double-strand break repair via homologous recombination"/>
    <property type="evidence" value="ECO:0007669"/>
    <property type="project" value="TreeGrafter"/>
</dbReference>
<comment type="similarity">
    <text evidence="9">Belongs to the SLX1 family.</text>
</comment>
<dbReference type="InterPro" id="IPR000637">
    <property type="entry name" value="HMGI/Y_DNA-bd_CS"/>
</dbReference>
<accession>A0A8H5BMX1</accession>
<feature type="domain" description="GIY-YIG" evidence="11">
    <location>
        <begin position="39"/>
        <end position="136"/>
    </location>
</feature>
<keyword evidence="2 9" id="KW-0540">Nuclease</keyword>
<dbReference type="OrthoDB" id="24645at2759"/>
<evidence type="ECO:0000256" key="9">
    <source>
        <dbReference type="HAMAP-Rule" id="MF_03100"/>
    </source>
</evidence>
<dbReference type="InterPro" id="IPR027520">
    <property type="entry name" value="Slx1"/>
</dbReference>
<feature type="compositionally biased region" description="Basic residues" evidence="10">
    <location>
        <begin position="445"/>
        <end position="456"/>
    </location>
</feature>
<protein>
    <recommendedName>
        <fullName evidence="11">GIY-YIG domain-containing protein</fullName>
    </recommendedName>
</protein>
<evidence type="ECO:0000256" key="7">
    <source>
        <dbReference type="ARBA" id="ARBA00023204"/>
    </source>
</evidence>
<dbReference type="GO" id="GO:0017108">
    <property type="term" value="F:5'-flap endonuclease activity"/>
    <property type="evidence" value="ECO:0007669"/>
    <property type="project" value="InterPro"/>
</dbReference>
<evidence type="ECO:0000256" key="6">
    <source>
        <dbReference type="ARBA" id="ARBA00023172"/>
    </source>
</evidence>
<keyword evidence="3 9" id="KW-0255">Endonuclease</keyword>
<proteinExistence type="inferred from homology"/>
<comment type="cofactor">
    <cofactor evidence="9">
        <name>a divalent metal cation</name>
        <dbReference type="ChEBI" id="CHEBI:60240"/>
    </cofactor>
</comment>
<reference evidence="12 13" key="1">
    <citation type="journal article" date="2020" name="ISME J.">
        <title>Uncovering the hidden diversity of litter-decomposition mechanisms in mushroom-forming fungi.</title>
        <authorList>
            <person name="Floudas D."/>
            <person name="Bentzer J."/>
            <person name="Ahren D."/>
            <person name="Johansson T."/>
            <person name="Persson P."/>
            <person name="Tunlid A."/>
        </authorList>
    </citation>
    <scope>NUCLEOTIDE SEQUENCE [LARGE SCALE GENOMIC DNA]</scope>
    <source>
        <strain evidence="12 13">CBS 175.51</strain>
    </source>
</reference>
<dbReference type="EMBL" id="JAACJK010000163">
    <property type="protein sequence ID" value="KAF5326046.1"/>
    <property type="molecule type" value="Genomic_DNA"/>
</dbReference>
<dbReference type="GO" id="GO:0008821">
    <property type="term" value="F:crossover junction DNA endonuclease activity"/>
    <property type="evidence" value="ECO:0007669"/>
    <property type="project" value="TreeGrafter"/>
</dbReference>
<comment type="caution">
    <text evidence="9">Lacks conserved residue(s) required for the propagation of feature annotation.</text>
</comment>
<keyword evidence="7 9" id="KW-0234">DNA repair</keyword>
<name>A0A8H5BMX1_9AGAR</name>
<dbReference type="GO" id="GO:0006355">
    <property type="term" value="P:regulation of DNA-templated transcription"/>
    <property type="evidence" value="ECO:0007669"/>
    <property type="project" value="InterPro"/>
</dbReference>
<organism evidence="12 13">
    <name type="scientific">Ephemerocybe angulata</name>
    <dbReference type="NCBI Taxonomy" id="980116"/>
    <lineage>
        <taxon>Eukaryota</taxon>
        <taxon>Fungi</taxon>
        <taxon>Dikarya</taxon>
        <taxon>Basidiomycota</taxon>
        <taxon>Agaricomycotina</taxon>
        <taxon>Agaricomycetes</taxon>
        <taxon>Agaricomycetidae</taxon>
        <taxon>Agaricales</taxon>
        <taxon>Agaricineae</taxon>
        <taxon>Psathyrellaceae</taxon>
        <taxon>Ephemerocybe</taxon>
    </lineage>
</organism>
<dbReference type="HAMAP" id="MF_03100">
    <property type="entry name" value="Endonuc_su_Slx1"/>
    <property type="match status" value="1"/>
</dbReference>
<dbReference type="InterPro" id="IPR013083">
    <property type="entry name" value="Znf_RING/FYVE/PHD"/>
</dbReference>
<dbReference type="GO" id="GO:0033557">
    <property type="term" value="C:Slx1-Slx4 complex"/>
    <property type="evidence" value="ECO:0007669"/>
    <property type="project" value="UniProtKB-UniRule"/>
</dbReference>
<evidence type="ECO:0000256" key="8">
    <source>
        <dbReference type="ARBA" id="ARBA00023242"/>
    </source>
</evidence>
<feature type="compositionally biased region" description="Basic residues" evidence="10">
    <location>
        <begin position="420"/>
        <end position="432"/>
    </location>
</feature>
<feature type="region of interest" description="Disordered" evidence="10">
    <location>
        <begin position="402"/>
        <end position="661"/>
    </location>
</feature>
<feature type="compositionally biased region" description="Polar residues" evidence="10">
    <location>
        <begin position="592"/>
        <end position="609"/>
    </location>
</feature>
<keyword evidence="4 9" id="KW-0227">DNA damage</keyword>
<evidence type="ECO:0000256" key="2">
    <source>
        <dbReference type="ARBA" id="ARBA00022722"/>
    </source>
</evidence>
<evidence type="ECO:0000256" key="4">
    <source>
        <dbReference type="ARBA" id="ARBA00022763"/>
    </source>
</evidence>
<evidence type="ECO:0000259" key="11">
    <source>
        <dbReference type="PROSITE" id="PS50164"/>
    </source>
</evidence>
<dbReference type="PANTHER" id="PTHR20208">
    <property type="entry name" value="STRUCTURE-SPECIFIC ENDONUCLEASE SUBUNIT SLX1"/>
    <property type="match status" value="1"/>
</dbReference>
<keyword evidence="5 9" id="KW-0378">Hydrolase</keyword>
<dbReference type="AlphaFoldDB" id="A0A8H5BMX1"/>
<evidence type="ECO:0000313" key="12">
    <source>
        <dbReference type="EMBL" id="KAF5326046.1"/>
    </source>
</evidence>
<dbReference type="InterPro" id="IPR050381">
    <property type="entry name" value="SLX1_endonuclease"/>
</dbReference>
<evidence type="ECO:0000256" key="1">
    <source>
        <dbReference type="ARBA" id="ARBA00004123"/>
    </source>
</evidence>
<dbReference type="PROSITE" id="PS00354">
    <property type="entry name" value="HMGI_Y"/>
    <property type="match status" value="1"/>
</dbReference>
<feature type="compositionally biased region" description="Basic residues" evidence="10">
    <location>
        <begin position="488"/>
        <end position="502"/>
    </location>
</feature>
<dbReference type="PANTHER" id="PTHR20208:SF10">
    <property type="entry name" value="STRUCTURE-SPECIFIC ENDONUCLEASE SUBUNIT SLX1"/>
    <property type="match status" value="1"/>
</dbReference>
<keyword evidence="6 9" id="KW-0233">DNA recombination</keyword>
<comment type="subunit">
    <text evidence="9">Forms a heterodimer with SLX4.</text>
</comment>
<keyword evidence="8 9" id="KW-0539">Nucleus</keyword>
<dbReference type="InterPro" id="IPR000305">
    <property type="entry name" value="GIY-YIG_endonuc"/>
</dbReference>
<dbReference type="PROSITE" id="PS50164">
    <property type="entry name" value="GIY_YIG"/>
    <property type="match status" value="1"/>
</dbReference>